<evidence type="ECO:0000256" key="2">
    <source>
        <dbReference type="ARBA" id="ARBA00022553"/>
    </source>
</evidence>
<keyword evidence="4" id="KW-0804">Transcription</keyword>
<keyword evidence="3" id="KW-0805">Transcription regulation</keyword>
<name>A0A9Q1IFE1_SYNKA</name>
<dbReference type="EMBL" id="JAINUF010000018">
    <property type="protein sequence ID" value="KAJ8338550.1"/>
    <property type="molecule type" value="Genomic_DNA"/>
</dbReference>
<evidence type="ECO:0000256" key="3">
    <source>
        <dbReference type="ARBA" id="ARBA00023015"/>
    </source>
</evidence>
<evidence type="ECO:0000256" key="1">
    <source>
        <dbReference type="ARBA" id="ARBA00004123"/>
    </source>
</evidence>
<proteinExistence type="predicted"/>
<organism evidence="7 8">
    <name type="scientific">Synaphobranchus kaupii</name>
    <name type="common">Kaup's arrowtooth eel</name>
    <dbReference type="NCBI Taxonomy" id="118154"/>
    <lineage>
        <taxon>Eukaryota</taxon>
        <taxon>Metazoa</taxon>
        <taxon>Chordata</taxon>
        <taxon>Craniata</taxon>
        <taxon>Vertebrata</taxon>
        <taxon>Euteleostomi</taxon>
        <taxon>Actinopterygii</taxon>
        <taxon>Neopterygii</taxon>
        <taxon>Teleostei</taxon>
        <taxon>Anguilliformes</taxon>
        <taxon>Synaphobranchidae</taxon>
        <taxon>Synaphobranchus</taxon>
    </lineage>
</organism>
<accession>A0A9Q1IFE1</accession>
<evidence type="ECO:0000256" key="4">
    <source>
        <dbReference type="ARBA" id="ARBA00023163"/>
    </source>
</evidence>
<dbReference type="InterPro" id="IPR022084">
    <property type="entry name" value="TF_Elf_N"/>
</dbReference>
<protein>
    <recommendedName>
        <fullName evidence="6">Transcription factor Elf N-terminal domain-containing protein</fullName>
    </recommendedName>
</protein>
<keyword evidence="2" id="KW-0597">Phosphoprotein</keyword>
<gene>
    <name evidence="7" type="ORF">SKAU_G00375160</name>
</gene>
<sequence length="181" mass="19636">MFLPSCVARRHVTPVAFAHVSDKALLLNSTLRLRAGLIPPFSVSEREEPGAIWDKLRLLYHHTLPTPLTAKASHCGTPDTKRKRFPPRPLKLRSVALTASCSVAGHRRGGSPPPPPSPGLRHLLSSDLPVAMTTVVQSGELVFEFASNGMDEINQRTSGQCWSWVGAGHCDFSEGAVERGL</sequence>
<dbReference type="Proteomes" id="UP001152622">
    <property type="component" value="Chromosome 18"/>
</dbReference>
<feature type="domain" description="Transcription factor Elf N-terminal" evidence="6">
    <location>
        <begin position="134"/>
        <end position="158"/>
    </location>
</feature>
<dbReference type="GO" id="GO:0005634">
    <property type="term" value="C:nucleus"/>
    <property type="evidence" value="ECO:0007669"/>
    <property type="project" value="UniProtKB-SubCell"/>
</dbReference>
<dbReference type="Pfam" id="PF12310">
    <property type="entry name" value="Elf-1_N"/>
    <property type="match status" value="1"/>
</dbReference>
<dbReference type="GO" id="GO:0045893">
    <property type="term" value="P:positive regulation of DNA-templated transcription"/>
    <property type="evidence" value="ECO:0007669"/>
    <property type="project" value="UniProtKB-ARBA"/>
</dbReference>
<evidence type="ECO:0000256" key="5">
    <source>
        <dbReference type="ARBA" id="ARBA00023242"/>
    </source>
</evidence>
<evidence type="ECO:0000313" key="7">
    <source>
        <dbReference type="EMBL" id="KAJ8338550.1"/>
    </source>
</evidence>
<keyword evidence="8" id="KW-1185">Reference proteome</keyword>
<dbReference type="AlphaFoldDB" id="A0A9Q1IFE1"/>
<reference evidence="7" key="1">
    <citation type="journal article" date="2023" name="Science">
        <title>Genome structures resolve the early diversification of teleost fishes.</title>
        <authorList>
            <person name="Parey E."/>
            <person name="Louis A."/>
            <person name="Montfort J."/>
            <person name="Bouchez O."/>
            <person name="Roques C."/>
            <person name="Iampietro C."/>
            <person name="Lluch J."/>
            <person name="Castinel A."/>
            <person name="Donnadieu C."/>
            <person name="Desvignes T."/>
            <person name="Floi Bucao C."/>
            <person name="Jouanno E."/>
            <person name="Wen M."/>
            <person name="Mejri S."/>
            <person name="Dirks R."/>
            <person name="Jansen H."/>
            <person name="Henkel C."/>
            <person name="Chen W.J."/>
            <person name="Zahm M."/>
            <person name="Cabau C."/>
            <person name="Klopp C."/>
            <person name="Thompson A.W."/>
            <person name="Robinson-Rechavi M."/>
            <person name="Braasch I."/>
            <person name="Lecointre G."/>
            <person name="Bobe J."/>
            <person name="Postlethwait J.H."/>
            <person name="Berthelot C."/>
            <person name="Roest Crollius H."/>
            <person name="Guiguen Y."/>
        </authorList>
    </citation>
    <scope>NUCLEOTIDE SEQUENCE</scope>
    <source>
        <strain evidence="7">WJC10195</strain>
    </source>
</reference>
<evidence type="ECO:0000259" key="6">
    <source>
        <dbReference type="Pfam" id="PF12310"/>
    </source>
</evidence>
<keyword evidence="5" id="KW-0539">Nucleus</keyword>
<comment type="subcellular location">
    <subcellularLocation>
        <location evidence="1">Nucleus</location>
    </subcellularLocation>
</comment>
<comment type="caution">
    <text evidence="7">The sequence shown here is derived from an EMBL/GenBank/DDBJ whole genome shotgun (WGS) entry which is preliminary data.</text>
</comment>
<evidence type="ECO:0000313" key="8">
    <source>
        <dbReference type="Proteomes" id="UP001152622"/>
    </source>
</evidence>